<dbReference type="SUPFAM" id="SSF103506">
    <property type="entry name" value="Mitochondrial carrier"/>
    <property type="match status" value="1"/>
</dbReference>
<evidence type="ECO:0000256" key="2">
    <source>
        <dbReference type="ARBA" id="ARBA00006375"/>
    </source>
</evidence>
<keyword evidence="4 10" id="KW-0812">Transmembrane</keyword>
<feature type="compositionally biased region" description="Basic and acidic residues" evidence="12">
    <location>
        <begin position="1"/>
        <end position="12"/>
    </location>
</feature>
<evidence type="ECO:0000256" key="1">
    <source>
        <dbReference type="ARBA" id="ARBA00004225"/>
    </source>
</evidence>
<keyword evidence="9 10" id="KW-0472">Membrane</keyword>
<dbReference type="Proteomes" id="UP000242877">
    <property type="component" value="Unassembled WGS sequence"/>
</dbReference>
<evidence type="ECO:0000256" key="7">
    <source>
        <dbReference type="ARBA" id="ARBA00022989"/>
    </source>
</evidence>
<evidence type="ECO:0000256" key="8">
    <source>
        <dbReference type="ARBA" id="ARBA00023128"/>
    </source>
</evidence>
<dbReference type="GO" id="GO:0022857">
    <property type="term" value="F:transmembrane transporter activity"/>
    <property type="evidence" value="ECO:0007669"/>
    <property type="project" value="TreeGrafter"/>
</dbReference>
<dbReference type="Gene3D" id="1.50.40.10">
    <property type="entry name" value="Mitochondrial carrier domain"/>
    <property type="match status" value="1"/>
</dbReference>
<evidence type="ECO:0000256" key="3">
    <source>
        <dbReference type="ARBA" id="ARBA00022448"/>
    </source>
</evidence>
<evidence type="ECO:0000256" key="4">
    <source>
        <dbReference type="ARBA" id="ARBA00022692"/>
    </source>
</evidence>
<feature type="region of interest" description="Disordered" evidence="12">
    <location>
        <begin position="221"/>
        <end position="251"/>
    </location>
</feature>
<feature type="repeat" description="Solcar" evidence="10">
    <location>
        <begin position="176"/>
        <end position="301"/>
    </location>
</feature>
<reference evidence="13 14" key="1">
    <citation type="journal article" date="2016" name="Genome Biol. Evol.">
        <title>Divergent and convergent evolution of fungal pathogenicity.</title>
        <authorList>
            <person name="Shang Y."/>
            <person name="Xiao G."/>
            <person name="Zheng P."/>
            <person name="Cen K."/>
            <person name="Zhan S."/>
            <person name="Wang C."/>
        </authorList>
    </citation>
    <scope>NUCLEOTIDE SEQUENCE [LARGE SCALE GENOMIC DNA]</scope>
    <source>
        <strain evidence="13 14">ARSEF 7405</strain>
    </source>
</reference>
<dbReference type="InterPro" id="IPR050567">
    <property type="entry name" value="Mitochondrial_Carrier"/>
</dbReference>
<evidence type="ECO:0000256" key="10">
    <source>
        <dbReference type="PROSITE-ProRule" id="PRU00282"/>
    </source>
</evidence>
<keyword evidence="5" id="KW-0677">Repeat</keyword>
<keyword evidence="6" id="KW-0999">Mitochondrion inner membrane</keyword>
<dbReference type="EMBL" id="AZGZ01000014">
    <property type="protein sequence ID" value="KZZ91211.1"/>
    <property type="molecule type" value="Genomic_DNA"/>
</dbReference>
<dbReference type="PROSITE" id="PS50920">
    <property type="entry name" value="SOLCAR"/>
    <property type="match status" value="3"/>
</dbReference>
<protein>
    <submittedName>
        <fullName evidence="13">Mitochondrial carrier protein</fullName>
    </submittedName>
</protein>
<dbReference type="PANTHER" id="PTHR45624:SF9">
    <property type="entry name" value="CARRIER PROTEIN, PUTATIVE (AFU_ORTHOLOGUE AFUA_4G06390)-RELATED"/>
    <property type="match status" value="1"/>
</dbReference>
<name>A0A167YDR8_9EURO</name>
<dbReference type="AlphaFoldDB" id="A0A167YDR8"/>
<comment type="subcellular location">
    <subcellularLocation>
        <location evidence="1">Mitochondrion membrane</location>
        <topology evidence="1">Multi-pass membrane protein</topology>
    </subcellularLocation>
</comment>
<accession>A0A167YDR8</accession>
<dbReference type="OrthoDB" id="2382881at2759"/>
<dbReference type="InterPro" id="IPR018108">
    <property type="entry name" value="MCP_transmembrane"/>
</dbReference>
<dbReference type="PANTHER" id="PTHR45624">
    <property type="entry name" value="MITOCHONDRIAL BASIC AMINO ACIDS TRANSPORTER-RELATED"/>
    <property type="match status" value="1"/>
</dbReference>
<feature type="region of interest" description="Disordered" evidence="12">
    <location>
        <begin position="1"/>
        <end position="43"/>
    </location>
</feature>
<evidence type="ECO:0000256" key="5">
    <source>
        <dbReference type="ARBA" id="ARBA00022737"/>
    </source>
</evidence>
<evidence type="ECO:0000256" key="12">
    <source>
        <dbReference type="SAM" id="MobiDB-lite"/>
    </source>
</evidence>
<evidence type="ECO:0000313" key="14">
    <source>
        <dbReference type="Proteomes" id="UP000242877"/>
    </source>
</evidence>
<gene>
    <name evidence="13" type="ORF">AAP_03381</name>
</gene>
<evidence type="ECO:0000313" key="13">
    <source>
        <dbReference type="EMBL" id="KZZ91211.1"/>
    </source>
</evidence>
<organism evidence="13 14">
    <name type="scientific">Ascosphaera apis ARSEF 7405</name>
    <dbReference type="NCBI Taxonomy" id="392613"/>
    <lineage>
        <taxon>Eukaryota</taxon>
        <taxon>Fungi</taxon>
        <taxon>Dikarya</taxon>
        <taxon>Ascomycota</taxon>
        <taxon>Pezizomycotina</taxon>
        <taxon>Eurotiomycetes</taxon>
        <taxon>Eurotiomycetidae</taxon>
        <taxon>Onygenales</taxon>
        <taxon>Ascosphaeraceae</taxon>
        <taxon>Ascosphaera</taxon>
    </lineage>
</organism>
<evidence type="ECO:0000256" key="6">
    <source>
        <dbReference type="ARBA" id="ARBA00022792"/>
    </source>
</evidence>
<keyword evidence="3 11" id="KW-0813">Transport</keyword>
<feature type="compositionally biased region" description="Low complexity" evidence="12">
    <location>
        <begin position="229"/>
        <end position="247"/>
    </location>
</feature>
<dbReference type="InterPro" id="IPR023395">
    <property type="entry name" value="MCP_dom_sf"/>
</dbReference>
<keyword evidence="14" id="KW-1185">Reference proteome</keyword>
<dbReference type="Pfam" id="PF00153">
    <property type="entry name" value="Mito_carr"/>
    <property type="match status" value="3"/>
</dbReference>
<evidence type="ECO:0000256" key="9">
    <source>
        <dbReference type="ARBA" id="ARBA00023136"/>
    </source>
</evidence>
<comment type="caution">
    <text evidence="13">The sequence shown here is derived from an EMBL/GenBank/DDBJ whole genome shotgun (WGS) entry which is preliminary data.</text>
</comment>
<dbReference type="VEuPathDB" id="FungiDB:AAP_03381"/>
<keyword evidence="8" id="KW-0496">Mitochondrion</keyword>
<feature type="repeat" description="Solcar" evidence="10">
    <location>
        <begin position="311"/>
        <end position="391"/>
    </location>
</feature>
<dbReference type="GO" id="GO:0031966">
    <property type="term" value="C:mitochondrial membrane"/>
    <property type="evidence" value="ECO:0007669"/>
    <property type="project" value="UniProtKB-SubCell"/>
</dbReference>
<feature type="compositionally biased region" description="Low complexity" evidence="12">
    <location>
        <begin position="15"/>
        <end position="39"/>
    </location>
</feature>
<feature type="repeat" description="Solcar" evidence="10">
    <location>
        <begin position="67"/>
        <end position="149"/>
    </location>
</feature>
<evidence type="ECO:0000256" key="11">
    <source>
        <dbReference type="RuleBase" id="RU000488"/>
    </source>
</evidence>
<keyword evidence="7" id="KW-1133">Transmembrane helix</keyword>
<comment type="similarity">
    <text evidence="2 11">Belongs to the mitochondrial carrier (TC 2.A.29) family.</text>
</comment>
<proteinExistence type="inferred from homology"/>
<sequence length="397" mass="43075">MPSWKHSDDDGKNASLTSTLNPSPSLSSRSAYPSTTSPTGFAQSSLGFPSPYMTAMDDATKIRNRWLQSYPLLSASIPATVIATLSATPLENLKTRMQMHKFRSISDAAKFIYTTEGLRGYAAGFAAPLVSVTLVRAINFTVQGHLKSFCADVIEPLTGENALDVYNAPGRLPTVSTVLCSVSSGMISGLASVPIACPFELAKNVVQTSVLMGYRRDGGDVRTLADNGNSRASTTSPNNPSSSSQSLKRSHPRHINTWEAFRQIVARHGFRGLYTGVHLHATRDTIGTGLYFGVYETTKQMMFAYFPGSQASVAAPIVAGALCSVFPWMLTYPLDTKKTRLQSVLLGLSKQAEKGAMQAARSPYMGISVSVIRTTFQNVMLMSFYEYFKKEISKLPV</sequence>